<feature type="domain" description="FecR N-terminal" evidence="3">
    <location>
        <begin position="43"/>
        <end position="82"/>
    </location>
</feature>
<organism evidence="4 5">
    <name type="scientific">Oxalicibacterium solurbis</name>
    <dbReference type="NCBI Taxonomy" id="69280"/>
    <lineage>
        <taxon>Bacteria</taxon>
        <taxon>Pseudomonadati</taxon>
        <taxon>Pseudomonadota</taxon>
        <taxon>Betaproteobacteria</taxon>
        <taxon>Burkholderiales</taxon>
        <taxon>Oxalobacteraceae</taxon>
        <taxon>Oxalicibacterium</taxon>
    </lineage>
</organism>
<dbReference type="PANTHER" id="PTHR30273">
    <property type="entry name" value="PERIPLASMIC SIGNAL SENSOR AND SIGMA FACTOR ACTIVATOR FECR-RELATED"/>
    <property type="match status" value="1"/>
</dbReference>
<evidence type="ECO:0000313" key="5">
    <source>
        <dbReference type="Proteomes" id="UP000627205"/>
    </source>
</evidence>
<name>A0A8J3F9V2_9BURK</name>
<dbReference type="InterPro" id="IPR032623">
    <property type="entry name" value="FecR_N"/>
</dbReference>
<protein>
    <recommendedName>
        <fullName evidence="6">FecR family protein</fullName>
    </recommendedName>
</protein>
<evidence type="ECO:0000259" key="2">
    <source>
        <dbReference type="Pfam" id="PF04773"/>
    </source>
</evidence>
<sequence length="391" mass="42907">MKMEGICGATQGFEAVMRLQEKSDSVRVRGNMESGLSLNEREDQALDWFVRRTDGLDAAEEQSFQEWLQADPAHAAAYAQWEGDWRQMDAAPAHGIERLRANLARDKAALAAAEQAVQQQQTERTSSSSWFARAASAFAGTFSSPRAMSAFAGLAMLIVGAAAWNYWWQPAFNETYTTARGEQADIALPDGSRLQLDTATRAEVALYRGHRDLTLPEGQVRLQVEKDADRPFDVLAGPLRITVVGTRFAVRYTPEIPGRDGVRVAVEEGRVRVARAGWFGDKGEVELTAGQQIVANANGTLGVVSTVAIADVAPWRDSRVSFDDVPLQQVLAEFERYGDSGMTVRDPAVAAMRITGTFDPRRLDNFKRVLPQALPVRLAHSGGQTEIVSIR</sequence>
<accession>A0A8J3F9V2</accession>
<evidence type="ECO:0000313" key="4">
    <source>
        <dbReference type="EMBL" id="GGI55038.1"/>
    </source>
</evidence>
<dbReference type="GO" id="GO:0016989">
    <property type="term" value="F:sigma factor antagonist activity"/>
    <property type="evidence" value="ECO:0007669"/>
    <property type="project" value="TreeGrafter"/>
</dbReference>
<dbReference type="InterPro" id="IPR006860">
    <property type="entry name" value="FecR"/>
</dbReference>
<dbReference type="Proteomes" id="UP000627205">
    <property type="component" value="Unassembled WGS sequence"/>
</dbReference>
<reference evidence="4" key="1">
    <citation type="journal article" date="2014" name="Int. J. Syst. Evol. Microbiol.">
        <title>Complete genome sequence of Corynebacterium casei LMG S-19264T (=DSM 44701T), isolated from a smear-ripened cheese.</title>
        <authorList>
            <consortium name="US DOE Joint Genome Institute (JGI-PGF)"/>
            <person name="Walter F."/>
            <person name="Albersmeier A."/>
            <person name="Kalinowski J."/>
            <person name="Ruckert C."/>
        </authorList>
    </citation>
    <scope>NUCLEOTIDE SEQUENCE</scope>
    <source>
        <strain evidence="4">CCM 7664</strain>
    </source>
</reference>
<dbReference type="InterPro" id="IPR012373">
    <property type="entry name" value="Ferrdict_sens_TM"/>
</dbReference>
<reference evidence="4" key="2">
    <citation type="submission" date="2020-09" db="EMBL/GenBank/DDBJ databases">
        <authorList>
            <person name="Sun Q."/>
            <person name="Sedlacek I."/>
        </authorList>
    </citation>
    <scope>NUCLEOTIDE SEQUENCE</scope>
    <source>
        <strain evidence="4">CCM 7664</strain>
    </source>
</reference>
<dbReference type="PANTHER" id="PTHR30273:SF2">
    <property type="entry name" value="PROTEIN FECR"/>
    <property type="match status" value="1"/>
</dbReference>
<proteinExistence type="predicted"/>
<feature type="coiled-coil region" evidence="1">
    <location>
        <begin position="96"/>
        <end position="123"/>
    </location>
</feature>
<dbReference type="Gene3D" id="2.60.120.1440">
    <property type="match status" value="1"/>
</dbReference>
<comment type="caution">
    <text evidence="4">The sequence shown here is derived from an EMBL/GenBank/DDBJ whole genome shotgun (WGS) entry which is preliminary data.</text>
</comment>
<dbReference type="Gene3D" id="3.55.50.30">
    <property type="match status" value="1"/>
</dbReference>
<evidence type="ECO:0000256" key="1">
    <source>
        <dbReference type="SAM" id="Coils"/>
    </source>
</evidence>
<evidence type="ECO:0008006" key="6">
    <source>
        <dbReference type="Google" id="ProtNLM"/>
    </source>
</evidence>
<keyword evidence="5" id="KW-1185">Reference proteome</keyword>
<dbReference type="AlphaFoldDB" id="A0A8J3F9V2"/>
<keyword evidence="1" id="KW-0175">Coiled coil</keyword>
<dbReference type="Pfam" id="PF04773">
    <property type="entry name" value="FecR"/>
    <property type="match status" value="1"/>
</dbReference>
<evidence type="ECO:0000259" key="3">
    <source>
        <dbReference type="Pfam" id="PF16220"/>
    </source>
</evidence>
<dbReference type="Pfam" id="PF16220">
    <property type="entry name" value="DUF4880"/>
    <property type="match status" value="1"/>
</dbReference>
<feature type="domain" description="FecR protein" evidence="2">
    <location>
        <begin position="175"/>
        <end position="272"/>
    </location>
</feature>
<dbReference type="EMBL" id="BMDP01000003">
    <property type="protein sequence ID" value="GGI55038.1"/>
    <property type="molecule type" value="Genomic_DNA"/>
</dbReference>
<gene>
    <name evidence="4" type="ORF">GCM10011430_22120</name>
</gene>